<dbReference type="Pfam" id="PF00378">
    <property type="entry name" value="ECH_1"/>
    <property type="match status" value="2"/>
</dbReference>
<dbReference type="AlphaFoldDB" id="A0A4U6S4J3"/>
<dbReference type="CDD" id="cd06558">
    <property type="entry name" value="crotonase-like"/>
    <property type="match status" value="1"/>
</dbReference>
<gene>
    <name evidence="2" type="ORF">FDV58_09220</name>
</gene>
<dbReference type="Gene3D" id="3.90.226.10">
    <property type="entry name" value="2-enoyl-CoA Hydratase, Chain A, domain 1"/>
    <property type="match status" value="1"/>
</dbReference>
<reference evidence="2 3" key="1">
    <citation type="submission" date="2019-05" db="EMBL/GenBank/DDBJ databases">
        <title>Draft Genome of Bradyrhizobium elkanii strain SEMIA 938, Used in Commercial Inoculants for Lupinus spp. in Brazil.</title>
        <authorList>
            <person name="Hungria M."/>
            <person name="Delamuta J.R.M."/>
            <person name="Ribeiro R.A."/>
            <person name="Nogueira M.A."/>
        </authorList>
    </citation>
    <scope>NUCLEOTIDE SEQUENCE [LARGE SCALE GENOMIC DNA]</scope>
    <source>
        <strain evidence="2 3">Semia 938</strain>
    </source>
</reference>
<evidence type="ECO:0000256" key="1">
    <source>
        <dbReference type="ARBA" id="ARBA00005254"/>
    </source>
</evidence>
<dbReference type="GO" id="GO:0003824">
    <property type="term" value="F:catalytic activity"/>
    <property type="evidence" value="ECO:0007669"/>
    <property type="project" value="UniProtKB-ARBA"/>
</dbReference>
<sequence length="294" mass="32254">MAKNRSREDPLASEQFETIVVERPEPAITRIVMNRPEARNAQNLQMTYDLNAAFDRAVQDDAVKVIILAGNGPHFSAGHDLRPGAKNQAGVDFPPVGNWGGFAEPNAHGRFAREQEIYLQITRRWRNLAKPTIAEVHGKCIAGGLMLAWACDLIVASNDAEFCDPVVTMGVCGVEWFVHPWELGARKAKEMLFTADVWSADEAHRLGMVNHVVPRGDLSSFTLALARRIAAKPAFALKLSKEAVNRSIDIMGQPAAIDQAFALHQLCHAHNLQEFGMVVDPAGLHPSVKKTANV</sequence>
<dbReference type="SUPFAM" id="SSF52096">
    <property type="entry name" value="ClpP/crotonase"/>
    <property type="match status" value="1"/>
</dbReference>
<accession>A0A4U6S4J3</accession>
<evidence type="ECO:0000313" key="3">
    <source>
        <dbReference type="Proteomes" id="UP000305095"/>
    </source>
</evidence>
<dbReference type="PANTHER" id="PTHR43802:SF1">
    <property type="entry name" value="IP11341P-RELATED"/>
    <property type="match status" value="1"/>
</dbReference>
<comment type="caution">
    <text evidence="2">The sequence shown here is derived from an EMBL/GenBank/DDBJ whole genome shotgun (WGS) entry which is preliminary data.</text>
</comment>
<dbReference type="NCBIfam" id="NF006140">
    <property type="entry name" value="PRK08290.1"/>
    <property type="match status" value="1"/>
</dbReference>
<dbReference type="RefSeq" id="WP_137477973.1">
    <property type="nucleotide sequence ID" value="NZ_SZZP01000005.1"/>
</dbReference>
<dbReference type="Proteomes" id="UP000305095">
    <property type="component" value="Unassembled WGS sequence"/>
</dbReference>
<dbReference type="InterPro" id="IPR001753">
    <property type="entry name" value="Enoyl-CoA_hydra/iso"/>
</dbReference>
<protein>
    <submittedName>
        <fullName evidence="2">Enoyl-CoA hydratase</fullName>
    </submittedName>
</protein>
<name>A0A4U6S4J3_BRAEL</name>
<dbReference type="InterPro" id="IPR029045">
    <property type="entry name" value="ClpP/crotonase-like_dom_sf"/>
</dbReference>
<proteinExistence type="inferred from homology"/>
<organism evidence="2 3">
    <name type="scientific">Bradyrhizobium elkanii</name>
    <dbReference type="NCBI Taxonomy" id="29448"/>
    <lineage>
        <taxon>Bacteria</taxon>
        <taxon>Pseudomonadati</taxon>
        <taxon>Pseudomonadota</taxon>
        <taxon>Alphaproteobacteria</taxon>
        <taxon>Hyphomicrobiales</taxon>
        <taxon>Nitrobacteraceae</taxon>
        <taxon>Bradyrhizobium</taxon>
    </lineage>
</organism>
<dbReference type="PANTHER" id="PTHR43802">
    <property type="entry name" value="ENOYL-COA HYDRATASE"/>
    <property type="match status" value="1"/>
</dbReference>
<dbReference type="EMBL" id="SZZP01000005">
    <property type="protein sequence ID" value="TKV81833.1"/>
    <property type="molecule type" value="Genomic_DNA"/>
</dbReference>
<evidence type="ECO:0000313" key="2">
    <source>
        <dbReference type="EMBL" id="TKV81833.1"/>
    </source>
</evidence>
<comment type="similarity">
    <text evidence="1">Belongs to the enoyl-CoA hydratase/isomerase family.</text>
</comment>